<evidence type="ECO:0000313" key="3">
    <source>
        <dbReference type="EMBL" id="MET4576461.1"/>
    </source>
</evidence>
<dbReference type="Gene3D" id="3.20.20.190">
    <property type="entry name" value="Phosphatidylinositol (PI) phosphodiesterase"/>
    <property type="match status" value="1"/>
</dbReference>
<evidence type="ECO:0000256" key="1">
    <source>
        <dbReference type="SAM" id="SignalP"/>
    </source>
</evidence>
<name>A0ABV2Q602_9BURK</name>
<sequence length="320" mass="34717">MKTPLLLGLLMMSFASHAFDSQGHRGARGLAPENTLAAFERAMAIGVTTLELDVGLTSDGVPVISHDPYLAHDMVRDAKGEWLGTQSPLIRQRSLAELQSFDLGRVREGSTTAKNFPGQQSRDGEKVPTLAALFARVKAAGADQIRFNIETKLNPTKPEETATPQEFVKATLAVIQEAGMAERVTIQSFDWRTLKLVQEQAPGIPTAYLTVKSRNNDSAADPAWTAGMRLADYPTVAHMVKAAGGAVWSPNFASINEAAVKSAQAIGVKVVPWTVNEPADMRRLISWGVDGIISDYPDRLREAMQAVGMTLPAQIDLQRR</sequence>
<keyword evidence="4" id="KW-1185">Reference proteome</keyword>
<evidence type="ECO:0000313" key="4">
    <source>
        <dbReference type="Proteomes" id="UP001549320"/>
    </source>
</evidence>
<dbReference type="PANTHER" id="PTHR46211:SF14">
    <property type="entry name" value="GLYCEROPHOSPHODIESTER PHOSPHODIESTERASE"/>
    <property type="match status" value="1"/>
</dbReference>
<feature type="domain" description="GP-PDE" evidence="2">
    <location>
        <begin position="19"/>
        <end position="304"/>
    </location>
</feature>
<dbReference type="InterPro" id="IPR017946">
    <property type="entry name" value="PLC-like_Pdiesterase_TIM-brl"/>
</dbReference>
<dbReference type="PANTHER" id="PTHR46211">
    <property type="entry name" value="GLYCEROPHOSPHORYL DIESTER PHOSPHODIESTERASE"/>
    <property type="match status" value="1"/>
</dbReference>
<dbReference type="SUPFAM" id="SSF51695">
    <property type="entry name" value="PLC-like phosphodiesterases"/>
    <property type="match status" value="1"/>
</dbReference>
<evidence type="ECO:0000259" key="2">
    <source>
        <dbReference type="PROSITE" id="PS51704"/>
    </source>
</evidence>
<proteinExistence type="predicted"/>
<protein>
    <submittedName>
        <fullName evidence="3">Glycerophosphoryl diester phosphodiesterase</fullName>
        <ecNumber evidence="3">3.1.4.46</ecNumber>
    </submittedName>
</protein>
<dbReference type="RefSeq" id="WP_354442544.1">
    <property type="nucleotide sequence ID" value="NZ_JBEPSH010000003.1"/>
</dbReference>
<dbReference type="PROSITE" id="PS50007">
    <property type="entry name" value="PIPLC_X_DOMAIN"/>
    <property type="match status" value="1"/>
</dbReference>
<dbReference type="Pfam" id="PF03009">
    <property type="entry name" value="GDPD"/>
    <property type="match status" value="1"/>
</dbReference>
<dbReference type="InterPro" id="IPR030395">
    <property type="entry name" value="GP_PDE_dom"/>
</dbReference>
<organism evidence="3 4">
    <name type="scientific">Ottowia thiooxydans</name>
    <dbReference type="NCBI Taxonomy" id="219182"/>
    <lineage>
        <taxon>Bacteria</taxon>
        <taxon>Pseudomonadati</taxon>
        <taxon>Pseudomonadota</taxon>
        <taxon>Betaproteobacteria</taxon>
        <taxon>Burkholderiales</taxon>
        <taxon>Comamonadaceae</taxon>
        <taxon>Ottowia</taxon>
    </lineage>
</organism>
<keyword evidence="3" id="KW-0378">Hydrolase</keyword>
<feature type="signal peptide" evidence="1">
    <location>
        <begin position="1"/>
        <end position="18"/>
    </location>
</feature>
<keyword evidence="1" id="KW-0732">Signal</keyword>
<comment type="caution">
    <text evidence="3">The sequence shown here is derived from an EMBL/GenBank/DDBJ whole genome shotgun (WGS) entry which is preliminary data.</text>
</comment>
<accession>A0ABV2Q602</accession>
<dbReference type="EC" id="3.1.4.46" evidence="3"/>
<reference evidence="3 4" key="1">
    <citation type="submission" date="2024-06" db="EMBL/GenBank/DDBJ databases">
        <title>Sorghum-associated microbial communities from plants grown in Nebraska, USA.</title>
        <authorList>
            <person name="Schachtman D."/>
        </authorList>
    </citation>
    <scope>NUCLEOTIDE SEQUENCE [LARGE SCALE GENOMIC DNA]</scope>
    <source>
        <strain evidence="3 4">2709</strain>
    </source>
</reference>
<dbReference type="PROSITE" id="PS51704">
    <property type="entry name" value="GP_PDE"/>
    <property type="match status" value="1"/>
</dbReference>
<dbReference type="GO" id="GO:0008889">
    <property type="term" value="F:glycerophosphodiester phosphodiesterase activity"/>
    <property type="evidence" value="ECO:0007669"/>
    <property type="project" value="UniProtKB-EC"/>
</dbReference>
<feature type="chain" id="PRO_5046671522" evidence="1">
    <location>
        <begin position="19"/>
        <end position="320"/>
    </location>
</feature>
<dbReference type="Proteomes" id="UP001549320">
    <property type="component" value="Unassembled WGS sequence"/>
</dbReference>
<dbReference type="EMBL" id="JBEPSH010000003">
    <property type="protein sequence ID" value="MET4576461.1"/>
    <property type="molecule type" value="Genomic_DNA"/>
</dbReference>
<dbReference type="CDD" id="cd08567">
    <property type="entry name" value="GDPD_SpGDE_like"/>
    <property type="match status" value="1"/>
</dbReference>
<gene>
    <name evidence="3" type="ORF">ABIE13_001570</name>
</gene>